<dbReference type="Proteomes" id="UP001165083">
    <property type="component" value="Unassembled WGS sequence"/>
</dbReference>
<name>A0A9W6TT48_9STRA</name>
<keyword evidence="2" id="KW-1185">Reference proteome</keyword>
<comment type="caution">
    <text evidence="1">The sequence shown here is derived from an EMBL/GenBank/DDBJ whole genome shotgun (WGS) entry which is preliminary data.</text>
</comment>
<dbReference type="EMBL" id="BSXW01000348">
    <property type="protein sequence ID" value="GMF19525.1"/>
    <property type="molecule type" value="Genomic_DNA"/>
</dbReference>
<accession>A0A9W6TT48</accession>
<dbReference type="AlphaFoldDB" id="A0A9W6TT48"/>
<reference evidence="1" key="1">
    <citation type="submission" date="2023-04" db="EMBL/GenBank/DDBJ databases">
        <title>Phytophthora lilii NBRC 32176.</title>
        <authorList>
            <person name="Ichikawa N."/>
            <person name="Sato H."/>
            <person name="Tonouchi N."/>
        </authorList>
    </citation>
    <scope>NUCLEOTIDE SEQUENCE</scope>
    <source>
        <strain evidence="1">NBRC 32176</strain>
    </source>
</reference>
<evidence type="ECO:0000313" key="2">
    <source>
        <dbReference type="Proteomes" id="UP001165083"/>
    </source>
</evidence>
<organism evidence="1 2">
    <name type="scientific">Phytophthora lilii</name>
    <dbReference type="NCBI Taxonomy" id="2077276"/>
    <lineage>
        <taxon>Eukaryota</taxon>
        <taxon>Sar</taxon>
        <taxon>Stramenopiles</taxon>
        <taxon>Oomycota</taxon>
        <taxon>Peronosporomycetes</taxon>
        <taxon>Peronosporales</taxon>
        <taxon>Peronosporaceae</taxon>
        <taxon>Phytophthora</taxon>
    </lineage>
</organism>
<protein>
    <submittedName>
        <fullName evidence="1">Unnamed protein product</fullName>
    </submittedName>
</protein>
<gene>
    <name evidence="1" type="ORF">Plil01_000747200</name>
</gene>
<sequence length="105" mass="11197">MVFALGCGADAAIKLAIIAAIPHQASRAVSRFVTQRAPLPLACGQTNAHRYVAALPHDPEGISFQVPVVGFKIDSERSRPQRVQSELPQKCLAFETRGGGSLDTD</sequence>
<evidence type="ECO:0000313" key="1">
    <source>
        <dbReference type="EMBL" id="GMF19525.1"/>
    </source>
</evidence>
<proteinExistence type="predicted"/>